<evidence type="ECO:0000256" key="1">
    <source>
        <dbReference type="ARBA" id="ARBA00004123"/>
    </source>
</evidence>
<evidence type="ECO:0000313" key="6">
    <source>
        <dbReference type="EMBL" id="KAK4256002.1"/>
    </source>
</evidence>
<accession>A0AAE1IRJ2</accession>
<dbReference type="InterPro" id="IPR019191">
    <property type="entry name" value="Essential_protein_Yae1_N"/>
</dbReference>
<gene>
    <name evidence="6" type="ORF">QN277_008923</name>
</gene>
<dbReference type="EMBL" id="JAWXYG010000013">
    <property type="protein sequence ID" value="KAK4256002.1"/>
    <property type="molecule type" value="Genomic_DNA"/>
</dbReference>
<organism evidence="6 7">
    <name type="scientific">Acacia crassicarpa</name>
    <name type="common">northern wattle</name>
    <dbReference type="NCBI Taxonomy" id="499986"/>
    <lineage>
        <taxon>Eukaryota</taxon>
        <taxon>Viridiplantae</taxon>
        <taxon>Streptophyta</taxon>
        <taxon>Embryophyta</taxon>
        <taxon>Tracheophyta</taxon>
        <taxon>Spermatophyta</taxon>
        <taxon>Magnoliopsida</taxon>
        <taxon>eudicotyledons</taxon>
        <taxon>Gunneridae</taxon>
        <taxon>Pentapetalae</taxon>
        <taxon>rosids</taxon>
        <taxon>fabids</taxon>
        <taxon>Fabales</taxon>
        <taxon>Fabaceae</taxon>
        <taxon>Caesalpinioideae</taxon>
        <taxon>mimosoid clade</taxon>
        <taxon>Acacieae</taxon>
        <taxon>Acacia</taxon>
    </lineage>
</organism>
<reference evidence="6" key="1">
    <citation type="submission" date="2023-10" db="EMBL/GenBank/DDBJ databases">
        <title>Chromosome-level genome of the transformable northern wattle, Acacia crassicarpa.</title>
        <authorList>
            <person name="Massaro I."/>
            <person name="Sinha N.R."/>
            <person name="Poethig S."/>
            <person name="Leichty A.R."/>
        </authorList>
    </citation>
    <scope>NUCLEOTIDE SEQUENCE</scope>
    <source>
        <strain evidence="6">Acra3RX</strain>
        <tissue evidence="6">Leaf</tissue>
    </source>
</reference>
<dbReference type="Pfam" id="PF09811">
    <property type="entry name" value="Yae1_N"/>
    <property type="match status" value="1"/>
</dbReference>
<evidence type="ECO:0000259" key="5">
    <source>
        <dbReference type="Pfam" id="PF09811"/>
    </source>
</evidence>
<keyword evidence="3" id="KW-0963">Cytoplasm</keyword>
<comment type="subcellular location">
    <subcellularLocation>
        <location evidence="2">Cytoplasm</location>
    </subcellularLocation>
    <subcellularLocation>
        <location evidence="1">Nucleus</location>
    </subcellularLocation>
</comment>
<keyword evidence="7" id="KW-1185">Reference proteome</keyword>
<name>A0AAE1IRJ2_9FABA</name>
<evidence type="ECO:0000313" key="7">
    <source>
        <dbReference type="Proteomes" id="UP001293593"/>
    </source>
</evidence>
<proteinExistence type="predicted"/>
<keyword evidence="4" id="KW-0539">Nucleus</keyword>
<dbReference type="Proteomes" id="UP001293593">
    <property type="component" value="Unassembled WGS sequence"/>
</dbReference>
<feature type="domain" description="Essential protein Yae1 N-terminal" evidence="5">
    <location>
        <begin position="75"/>
        <end position="112"/>
    </location>
</feature>
<evidence type="ECO:0000256" key="2">
    <source>
        <dbReference type="ARBA" id="ARBA00004496"/>
    </source>
</evidence>
<protein>
    <recommendedName>
        <fullName evidence="5">Essential protein Yae1 N-terminal domain-containing protein</fullName>
    </recommendedName>
</protein>
<evidence type="ECO:0000256" key="3">
    <source>
        <dbReference type="ARBA" id="ARBA00022490"/>
    </source>
</evidence>
<dbReference type="GO" id="GO:0005634">
    <property type="term" value="C:nucleus"/>
    <property type="evidence" value="ECO:0007669"/>
    <property type="project" value="UniProtKB-SubCell"/>
</dbReference>
<dbReference type="InterPro" id="IPR038881">
    <property type="entry name" value="Yae1-like"/>
</dbReference>
<dbReference type="GO" id="GO:0005737">
    <property type="term" value="C:cytoplasm"/>
    <property type="evidence" value="ECO:0007669"/>
    <property type="project" value="UniProtKB-SubCell"/>
</dbReference>
<evidence type="ECO:0000256" key="4">
    <source>
        <dbReference type="ARBA" id="ARBA00023242"/>
    </source>
</evidence>
<dbReference type="AlphaFoldDB" id="A0AAE1IRJ2"/>
<dbReference type="PANTHER" id="PTHR18829">
    <property type="entry name" value="PROTEIN YAE1 HOMOLOG"/>
    <property type="match status" value="1"/>
</dbReference>
<comment type="caution">
    <text evidence="6">The sequence shown here is derived from an EMBL/GenBank/DDBJ whole genome shotgun (WGS) entry which is preliminary data.</text>
</comment>
<dbReference type="PANTHER" id="PTHR18829:SF0">
    <property type="entry name" value="PROTEIN YAE1 HOMOLOG"/>
    <property type="match status" value="1"/>
</dbReference>
<sequence>MMENRFAEELYSESLPFSKLELTPSAKNQQNNSNDGDGYDFSHEDGFLLDGFDELEKSSVDREWQRRHDQFHTLGYRDGLIAGKEASSQEGFNIGFKESVHAGYRWGLVRGVTSAFAYLPEELKEKLVEAHKKTELQGLYESVRLMSTNDALKSFYEDFQAKETSEPSEHIEVIQNKADLQEHKSDSSHLGSYHGQLRSLIGENSAIKMHSPDPK</sequence>